<accession>A0A3E3I7T3</accession>
<dbReference type="Pfam" id="PF13439">
    <property type="entry name" value="Glyco_transf_4"/>
    <property type="match status" value="1"/>
</dbReference>
<keyword evidence="3" id="KW-0808">Transferase</keyword>
<feature type="domain" description="Glycosyltransferase subfamily 4-like N-terminal" evidence="2">
    <location>
        <begin position="54"/>
        <end position="166"/>
    </location>
</feature>
<dbReference type="CDD" id="cd03801">
    <property type="entry name" value="GT4_PimA-like"/>
    <property type="match status" value="1"/>
</dbReference>
<evidence type="ECO:0000259" key="1">
    <source>
        <dbReference type="Pfam" id="PF00534"/>
    </source>
</evidence>
<dbReference type="Pfam" id="PF00534">
    <property type="entry name" value="Glycos_transf_1"/>
    <property type="match status" value="1"/>
</dbReference>
<organism evidence="3 4">
    <name type="scientific">Eisenbergiella massiliensis</name>
    <dbReference type="NCBI Taxonomy" id="1720294"/>
    <lineage>
        <taxon>Bacteria</taxon>
        <taxon>Bacillati</taxon>
        <taxon>Bacillota</taxon>
        <taxon>Clostridia</taxon>
        <taxon>Lachnospirales</taxon>
        <taxon>Lachnospiraceae</taxon>
        <taxon>Eisenbergiella</taxon>
    </lineage>
</organism>
<dbReference type="SUPFAM" id="SSF53756">
    <property type="entry name" value="UDP-Glycosyltransferase/glycogen phosphorylase"/>
    <property type="match status" value="1"/>
</dbReference>
<proteinExistence type="predicted"/>
<feature type="domain" description="Glycosyl transferase family 1" evidence="1">
    <location>
        <begin position="178"/>
        <end position="329"/>
    </location>
</feature>
<sequence>MNVLMIGVDKTSIGGMLTVVENYLNNEDFCRKTNLKYIATVIRANKFVKIFTFLKVLPKIIYVIKKGKIDIVHVHMGERGSVFREGLVVWIAKRMGVKTVIHMHGATIEDWYEKRNRIIQKIIAKIFTLPDRMIVLGKKWSVFMEQVMGDANKDKIIVLHNAVNVEKTNCYNAEAHNVLFYGMLIPRKGIEDLLQAFQLILDQIPENVKLTIYGDDKEFDIAGKIAEYHLEGRAVYCGWLPKEERLRCFSETMLNVLPSYNEGLPMTILESMGYGIPNISTNIASIPEAVIDGINGNLIPPGDVDRLAYVMKRLILDVDLRISYSQEAYLKAKEEFSLPYHFKKLLNIYGELAS</sequence>
<evidence type="ECO:0000313" key="3">
    <source>
        <dbReference type="EMBL" id="RGE62493.1"/>
    </source>
</evidence>
<dbReference type="InterPro" id="IPR028098">
    <property type="entry name" value="Glyco_trans_4-like_N"/>
</dbReference>
<name>A0A3E3I7T3_9FIRM</name>
<dbReference type="RefSeq" id="WP_021634705.1">
    <property type="nucleotide sequence ID" value="NZ_LT969518.1"/>
</dbReference>
<reference evidence="3" key="1">
    <citation type="submission" date="2018-08" db="EMBL/GenBank/DDBJ databases">
        <title>A genome reference for cultivated species of the human gut microbiota.</title>
        <authorList>
            <person name="Zou Y."/>
            <person name="Xue W."/>
            <person name="Luo G."/>
        </authorList>
    </citation>
    <scope>NUCLEOTIDE SEQUENCE [LARGE SCALE GENOMIC DNA]</scope>
    <source>
        <strain evidence="3">TF05-5AC</strain>
    </source>
</reference>
<protein>
    <submittedName>
        <fullName evidence="3">Glycosyltransferase family 1 protein</fullName>
    </submittedName>
</protein>
<keyword evidence="4" id="KW-1185">Reference proteome</keyword>
<dbReference type="GO" id="GO:0016757">
    <property type="term" value="F:glycosyltransferase activity"/>
    <property type="evidence" value="ECO:0007669"/>
    <property type="project" value="InterPro"/>
</dbReference>
<dbReference type="Proteomes" id="UP000260812">
    <property type="component" value="Unassembled WGS sequence"/>
</dbReference>
<dbReference type="EMBL" id="QVLV01000004">
    <property type="protein sequence ID" value="RGE62493.1"/>
    <property type="molecule type" value="Genomic_DNA"/>
</dbReference>
<evidence type="ECO:0000313" key="4">
    <source>
        <dbReference type="Proteomes" id="UP000260812"/>
    </source>
</evidence>
<comment type="caution">
    <text evidence="3">The sequence shown here is derived from an EMBL/GenBank/DDBJ whole genome shotgun (WGS) entry which is preliminary data.</text>
</comment>
<dbReference type="AlphaFoldDB" id="A0A3E3I7T3"/>
<evidence type="ECO:0000259" key="2">
    <source>
        <dbReference type="Pfam" id="PF13439"/>
    </source>
</evidence>
<dbReference type="GeneID" id="97986785"/>
<dbReference type="PANTHER" id="PTHR12526">
    <property type="entry name" value="GLYCOSYLTRANSFERASE"/>
    <property type="match status" value="1"/>
</dbReference>
<dbReference type="InterPro" id="IPR001296">
    <property type="entry name" value="Glyco_trans_1"/>
</dbReference>
<dbReference type="Gene3D" id="3.40.50.2000">
    <property type="entry name" value="Glycogen Phosphorylase B"/>
    <property type="match status" value="2"/>
</dbReference>
<gene>
    <name evidence="3" type="ORF">DXC51_07810</name>
</gene>